<evidence type="ECO:0000256" key="1">
    <source>
        <dbReference type="SAM" id="SignalP"/>
    </source>
</evidence>
<name>A0A9C5Z520_9MUSC</name>
<feature type="signal peptide" evidence="1">
    <location>
        <begin position="1"/>
        <end position="17"/>
    </location>
</feature>
<protein>
    <submittedName>
        <fullName evidence="3">Uncharacterized protein LOC119641020</fullName>
    </submittedName>
</protein>
<evidence type="ECO:0000313" key="2">
    <source>
        <dbReference type="Proteomes" id="UP000092443"/>
    </source>
</evidence>
<dbReference type="RefSeq" id="XP_037895365.1">
    <property type="nucleotide sequence ID" value="XM_038039437.1"/>
</dbReference>
<dbReference type="KEGG" id="gfs:119641020"/>
<dbReference type="GeneID" id="119641020"/>
<evidence type="ECO:0000313" key="3">
    <source>
        <dbReference type="RefSeq" id="XP_037895365.1"/>
    </source>
</evidence>
<dbReference type="Proteomes" id="UP000092443">
    <property type="component" value="Unplaced"/>
</dbReference>
<gene>
    <name evidence="3" type="primary">LOC119641020</name>
</gene>
<reference evidence="3" key="1">
    <citation type="submission" date="2025-08" db="UniProtKB">
        <authorList>
            <consortium name="RefSeq"/>
        </authorList>
    </citation>
    <scope>IDENTIFICATION</scope>
    <source>
        <tissue evidence="3">Whole body pupa</tissue>
    </source>
</reference>
<organism evidence="2 3">
    <name type="scientific">Glossina fuscipes</name>
    <dbReference type="NCBI Taxonomy" id="7396"/>
    <lineage>
        <taxon>Eukaryota</taxon>
        <taxon>Metazoa</taxon>
        <taxon>Ecdysozoa</taxon>
        <taxon>Arthropoda</taxon>
        <taxon>Hexapoda</taxon>
        <taxon>Insecta</taxon>
        <taxon>Pterygota</taxon>
        <taxon>Neoptera</taxon>
        <taxon>Endopterygota</taxon>
        <taxon>Diptera</taxon>
        <taxon>Brachycera</taxon>
        <taxon>Muscomorpha</taxon>
        <taxon>Hippoboscoidea</taxon>
        <taxon>Glossinidae</taxon>
        <taxon>Glossina</taxon>
    </lineage>
</organism>
<keyword evidence="2" id="KW-1185">Reference proteome</keyword>
<feature type="chain" id="PRO_5039322367" evidence="1">
    <location>
        <begin position="18"/>
        <end position="147"/>
    </location>
</feature>
<sequence>MTSLIIKTLLYLSVSTALPAGGRIWNQSSGCVGAIPDVSFYFNAGNIIANVVIVEGSNDGRVDQASAIDETLKDLTASPFHKQYGREEKQLRHYPVGPSTCRIKRPLCRQSANAAIMWAAGVKHAARCLSLLSCLFPIFGIFCACTS</sequence>
<accession>A0A9C5Z520</accession>
<proteinExistence type="predicted"/>
<keyword evidence="1" id="KW-0732">Signal</keyword>
<dbReference type="AlphaFoldDB" id="A0A9C5Z520"/>